<organism evidence="3 4">
    <name type="scientific">Pseudomonas chlororaphis</name>
    <dbReference type="NCBI Taxonomy" id="587753"/>
    <lineage>
        <taxon>Bacteria</taxon>
        <taxon>Pseudomonadati</taxon>
        <taxon>Pseudomonadota</taxon>
        <taxon>Gammaproteobacteria</taxon>
        <taxon>Pseudomonadales</taxon>
        <taxon>Pseudomonadaceae</taxon>
        <taxon>Pseudomonas</taxon>
    </lineage>
</organism>
<evidence type="ECO:0000259" key="2">
    <source>
        <dbReference type="SMART" id="SM00822"/>
    </source>
</evidence>
<dbReference type="InterPro" id="IPR057326">
    <property type="entry name" value="KR_dom"/>
</dbReference>
<gene>
    <name evidence="3" type="ORF">BTN82_07615</name>
</gene>
<protein>
    <submittedName>
        <fullName evidence="3">Oxidoreductase</fullName>
    </submittedName>
</protein>
<dbReference type="InterPro" id="IPR036291">
    <property type="entry name" value="NAD(P)-bd_dom_sf"/>
</dbReference>
<dbReference type="SUPFAM" id="SSF51735">
    <property type="entry name" value="NAD(P)-binding Rossmann-fold domains"/>
    <property type="match status" value="1"/>
</dbReference>
<dbReference type="GO" id="GO:0030497">
    <property type="term" value="P:fatty acid elongation"/>
    <property type="evidence" value="ECO:0007669"/>
    <property type="project" value="TreeGrafter"/>
</dbReference>
<dbReference type="EMBL" id="MSCT01000008">
    <property type="protein sequence ID" value="OLF54864.1"/>
    <property type="molecule type" value="Genomic_DNA"/>
</dbReference>
<dbReference type="PANTHER" id="PTHR42760:SF135">
    <property type="entry name" value="BLL7886 PROTEIN"/>
    <property type="match status" value="1"/>
</dbReference>
<feature type="domain" description="Ketoreductase" evidence="2">
    <location>
        <begin position="8"/>
        <end position="182"/>
    </location>
</feature>
<proteinExistence type="inferred from homology"/>
<sequence length="250" mass="25808">MNLELGGKVALVTGSSSGIGLAIARQLAEEGCQVVLNGRDPERLRAAQAQLPGAQSVLADVREPAACQAMIAEVIAVHGRLDILVCNVGSGASVPPGQEHPSEWQRVLDINLHSTTNAVWAATDALAASKGNVICISSICGIEALGCPVPYAAAKAALESYVRNGARAFGRQGVRINSIAPGNILFEGSVWDRKLKQDRGAVESMLARDVALGCLGTPGDVARLAAYLASPLAAFITGATYVVDGGQLRS</sequence>
<evidence type="ECO:0000256" key="1">
    <source>
        <dbReference type="ARBA" id="ARBA00006484"/>
    </source>
</evidence>
<dbReference type="Gene3D" id="3.40.50.720">
    <property type="entry name" value="NAD(P)-binding Rossmann-like Domain"/>
    <property type="match status" value="1"/>
</dbReference>
<dbReference type="SMART" id="SM00822">
    <property type="entry name" value="PKS_KR"/>
    <property type="match status" value="1"/>
</dbReference>
<dbReference type="RefSeq" id="WP_075118547.1">
    <property type="nucleotide sequence ID" value="NZ_MSCT01000008.1"/>
</dbReference>
<accession>A0A1Q8ESU8</accession>
<reference evidence="3 4" key="1">
    <citation type="submission" date="2016-12" db="EMBL/GenBank/DDBJ databases">
        <authorList>
            <person name="Song W.-J."/>
            <person name="Kurnit D.M."/>
        </authorList>
    </citation>
    <scope>NUCLEOTIDE SEQUENCE [LARGE SCALE GENOMIC DNA]</scope>
    <source>
        <strain evidence="3 4">PCL1601</strain>
    </source>
</reference>
<name>A0A1Q8ESU8_9PSED</name>
<comment type="caution">
    <text evidence="3">The sequence shown here is derived from an EMBL/GenBank/DDBJ whole genome shotgun (WGS) entry which is preliminary data.</text>
</comment>
<dbReference type="InterPro" id="IPR002347">
    <property type="entry name" value="SDR_fam"/>
</dbReference>
<evidence type="ECO:0000313" key="3">
    <source>
        <dbReference type="EMBL" id="OLF54864.1"/>
    </source>
</evidence>
<dbReference type="Pfam" id="PF13561">
    <property type="entry name" value="adh_short_C2"/>
    <property type="match status" value="1"/>
</dbReference>
<dbReference type="PANTHER" id="PTHR42760">
    <property type="entry name" value="SHORT-CHAIN DEHYDROGENASES/REDUCTASES FAMILY MEMBER"/>
    <property type="match status" value="1"/>
</dbReference>
<dbReference type="GO" id="GO:0016616">
    <property type="term" value="F:oxidoreductase activity, acting on the CH-OH group of donors, NAD or NADP as acceptor"/>
    <property type="evidence" value="ECO:0007669"/>
    <property type="project" value="TreeGrafter"/>
</dbReference>
<dbReference type="AlphaFoldDB" id="A0A1Q8ESU8"/>
<dbReference type="Proteomes" id="UP000185578">
    <property type="component" value="Unassembled WGS sequence"/>
</dbReference>
<dbReference type="PRINTS" id="PR00080">
    <property type="entry name" value="SDRFAMILY"/>
</dbReference>
<dbReference type="FunFam" id="3.40.50.720:FF:000084">
    <property type="entry name" value="Short-chain dehydrogenase reductase"/>
    <property type="match status" value="1"/>
</dbReference>
<dbReference type="CDD" id="cd05233">
    <property type="entry name" value="SDR_c"/>
    <property type="match status" value="1"/>
</dbReference>
<evidence type="ECO:0000313" key="4">
    <source>
        <dbReference type="Proteomes" id="UP000185578"/>
    </source>
</evidence>
<dbReference type="PRINTS" id="PR00081">
    <property type="entry name" value="GDHRDH"/>
</dbReference>
<comment type="similarity">
    <text evidence="1">Belongs to the short-chain dehydrogenases/reductases (SDR) family.</text>
</comment>
<dbReference type="OrthoDB" id="8959163at2"/>